<gene>
    <name evidence="2" type="ORF">ACFOHH_17540</name>
</gene>
<evidence type="ECO:0000313" key="2">
    <source>
        <dbReference type="EMBL" id="MFC3074917.1"/>
    </source>
</evidence>
<dbReference type="Proteomes" id="UP001595377">
    <property type="component" value="Unassembled WGS sequence"/>
</dbReference>
<dbReference type="Pfam" id="PF13884">
    <property type="entry name" value="Peptidase_S74"/>
    <property type="match status" value="1"/>
</dbReference>
<organism evidence="2 3">
    <name type="scientific">Shinella pollutisoli</name>
    <dbReference type="NCBI Taxonomy" id="2250594"/>
    <lineage>
        <taxon>Bacteria</taxon>
        <taxon>Pseudomonadati</taxon>
        <taxon>Pseudomonadota</taxon>
        <taxon>Alphaproteobacteria</taxon>
        <taxon>Hyphomicrobiales</taxon>
        <taxon>Rhizobiaceae</taxon>
        <taxon>Shinella</taxon>
    </lineage>
</organism>
<keyword evidence="3" id="KW-1185">Reference proteome</keyword>
<dbReference type="PROSITE" id="PS51688">
    <property type="entry name" value="ICA"/>
    <property type="match status" value="1"/>
</dbReference>
<accession>A0ABV7DKY3</accession>
<evidence type="ECO:0000259" key="1">
    <source>
        <dbReference type="PROSITE" id="PS51688"/>
    </source>
</evidence>
<dbReference type="EMBL" id="JBHRSP010000029">
    <property type="protein sequence ID" value="MFC3074917.1"/>
    <property type="molecule type" value="Genomic_DNA"/>
</dbReference>
<proteinExistence type="predicted"/>
<dbReference type="InterPro" id="IPR030392">
    <property type="entry name" value="S74_ICA"/>
</dbReference>
<feature type="domain" description="Peptidase S74" evidence="1">
    <location>
        <begin position="320"/>
        <end position="407"/>
    </location>
</feature>
<protein>
    <submittedName>
        <fullName evidence="2">Tail fiber domain-containing protein</fullName>
    </submittedName>
</protein>
<evidence type="ECO:0000313" key="3">
    <source>
        <dbReference type="Proteomes" id="UP001595377"/>
    </source>
</evidence>
<name>A0ABV7DKY3_9HYPH</name>
<dbReference type="RefSeq" id="WP_257315581.1">
    <property type="nucleotide sequence ID" value="NZ_JANFDG010000013.1"/>
</dbReference>
<comment type="caution">
    <text evidence="2">The sequence shown here is derived from an EMBL/GenBank/DDBJ whole genome shotgun (WGS) entry which is preliminary data.</text>
</comment>
<sequence length="413" mass="43172">MAVLLSNNATTVLSVAVEAGDTVLSVPVDDAAKFPVPTVAGAWFPLTIIDPLGQMEIVHCTARDGTALTVTRAREGTAARDFPAGSRADLRLTAAALADFRTQASNAANLTSGTVPSARLSGSYTGIVGVGALNAGSISSGFGNINIGTATFTGNGSGLSSLNASNLTAGTLPNARLAGNYSFENLSLTTRLTCDNVYMTGGVAYFSSNDWLSFSATTNIYTFLANSSPQSSTVVAGKFGRRGSGTGYENWDVTQNVEAVAVGIISSTVPCGLGAATNDAAALQINRFQTAGAVAGWRYNGTVVGTISCNSSSTSYNTTSDERKKEDFQPIDVELIDQINVYDFKWIDSDERGQGVKAQETFSVFPNAISYDPNEDLWGADYSKFVPLLLAVVKHQRGQIADLLARVATLEGS</sequence>
<reference evidence="3" key="1">
    <citation type="journal article" date="2019" name="Int. J. Syst. Evol. Microbiol.">
        <title>The Global Catalogue of Microorganisms (GCM) 10K type strain sequencing project: providing services to taxonomists for standard genome sequencing and annotation.</title>
        <authorList>
            <consortium name="The Broad Institute Genomics Platform"/>
            <consortium name="The Broad Institute Genome Sequencing Center for Infectious Disease"/>
            <person name="Wu L."/>
            <person name="Ma J."/>
        </authorList>
    </citation>
    <scope>NUCLEOTIDE SEQUENCE [LARGE SCALE GENOMIC DNA]</scope>
    <source>
        <strain evidence="3">KCTC 52677</strain>
    </source>
</reference>